<proteinExistence type="inferred from homology"/>
<reference evidence="8 10" key="2">
    <citation type="submission" date="2015-07" db="EMBL/GenBank/DDBJ databases">
        <title>Whole genome sequence of Ardenticatena maritima DSM 23922.</title>
        <authorList>
            <person name="Hemp J."/>
            <person name="Ward L.M."/>
            <person name="Pace L.A."/>
            <person name="Fischer W.W."/>
        </authorList>
    </citation>
    <scope>NUCLEOTIDE SEQUENCE [LARGE SCALE GENOMIC DNA]</scope>
    <source>
        <strain evidence="8 10">110S</strain>
    </source>
</reference>
<dbReference type="RefSeq" id="WP_054493309.1">
    <property type="nucleotide sequence ID" value="NZ_BBZA01000150.1"/>
</dbReference>
<evidence type="ECO:0000256" key="1">
    <source>
        <dbReference type="ARBA" id="ARBA00009625"/>
    </source>
</evidence>
<comment type="similarity">
    <text evidence="1">Belongs to the SIMIBI class G3E GTPase family. ArgK/MeaB subfamily.</text>
</comment>
<protein>
    <submittedName>
        <fullName evidence="8">GTPase</fullName>
    </submittedName>
    <submittedName>
        <fullName evidence="7">LAO/AO transport system kinase</fullName>
    </submittedName>
</protein>
<comment type="caution">
    <text evidence="7">The sequence shown here is derived from an EMBL/GenBank/DDBJ whole genome shotgun (WGS) entry which is preliminary data.</text>
</comment>
<dbReference type="PANTHER" id="PTHR43087">
    <property type="entry name" value="LYSINE/ARGININE/ORNITHINE TRANSPORT SYSTEM KINASE"/>
    <property type="match status" value="1"/>
</dbReference>
<keyword evidence="4" id="KW-0342">GTP-binding</keyword>
<dbReference type="PANTHER" id="PTHR43087:SF1">
    <property type="entry name" value="LAO_AO TRANSPORT SYSTEM ATPASE"/>
    <property type="match status" value="1"/>
</dbReference>
<dbReference type="GO" id="GO:0016301">
    <property type="term" value="F:kinase activity"/>
    <property type="evidence" value="ECO:0007669"/>
    <property type="project" value="UniProtKB-KW"/>
</dbReference>
<dbReference type="InterPro" id="IPR005129">
    <property type="entry name" value="GTPase_ArgK"/>
</dbReference>
<dbReference type="InterPro" id="IPR003593">
    <property type="entry name" value="AAA+_ATPase"/>
</dbReference>
<dbReference type="InterPro" id="IPR052040">
    <property type="entry name" value="GTPase/Isobutyryl-CoA_mutase"/>
</dbReference>
<name>A0A0M8K9H3_9CHLR</name>
<dbReference type="GO" id="GO:0005525">
    <property type="term" value="F:GTP binding"/>
    <property type="evidence" value="ECO:0007669"/>
    <property type="project" value="UniProtKB-KW"/>
</dbReference>
<dbReference type="EMBL" id="BBZA01000150">
    <property type="protein sequence ID" value="GAP63482.1"/>
    <property type="molecule type" value="Genomic_DNA"/>
</dbReference>
<dbReference type="Gene3D" id="1.20.5.170">
    <property type="match status" value="1"/>
</dbReference>
<evidence type="ECO:0000256" key="5">
    <source>
        <dbReference type="ARBA" id="ARBA00023186"/>
    </source>
</evidence>
<gene>
    <name evidence="7" type="primary">argK</name>
    <name evidence="7" type="ORF">ARMA_1905</name>
    <name evidence="8" type="ORF">SE16_09100</name>
</gene>
<dbReference type="AlphaFoldDB" id="A0A0M8K9H3"/>
<evidence type="ECO:0000256" key="2">
    <source>
        <dbReference type="ARBA" id="ARBA00022741"/>
    </source>
</evidence>
<evidence type="ECO:0000256" key="4">
    <source>
        <dbReference type="ARBA" id="ARBA00023134"/>
    </source>
</evidence>
<dbReference type="NCBIfam" id="TIGR00750">
    <property type="entry name" value="lao"/>
    <property type="match status" value="1"/>
</dbReference>
<evidence type="ECO:0000313" key="10">
    <source>
        <dbReference type="Proteomes" id="UP000050502"/>
    </source>
</evidence>
<evidence type="ECO:0000313" key="9">
    <source>
        <dbReference type="Proteomes" id="UP000037784"/>
    </source>
</evidence>
<keyword evidence="5" id="KW-0143">Chaperone</keyword>
<dbReference type="PATRIC" id="fig|872965.6.peg.1860"/>
<evidence type="ECO:0000313" key="8">
    <source>
        <dbReference type="EMBL" id="KPL87735.1"/>
    </source>
</evidence>
<keyword evidence="9" id="KW-1185">Reference proteome</keyword>
<dbReference type="Pfam" id="PF03308">
    <property type="entry name" value="MeaB"/>
    <property type="match status" value="1"/>
</dbReference>
<dbReference type="Proteomes" id="UP000037784">
    <property type="component" value="Unassembled WGS sequence"/>
</dbReference>
<evidence type="ECO:0000259" key="6">
    <source>
        <dbReference type="SMART" id="SM00382"/>
    </source>
</evidence>
<keyword evidence="7" id="KW-0418">Kinase</keyword>
<dbReference type="CDD" id="cd03114">
    <property type="entry name" value="MMAA-like"/>
    <property type="match status" value="1"/>
</dbReference>
<dbReference type="EMBL" id="LGKN01000005">
    <property type="protein sequence ID" value="KPL87735.1"/>
    <property type="molecule type" value="Genomic_DNA"/>
</dbReference>
<evidence type="ECO:0000256" key="3">
    <source>
        <dbReference type="ARBA" id="ARBA00022801"/>
    </source>
</evidence>
<dbReference type="STRING" id="872965.SE16_09100"/>
<dbReference type="InterPro" id="IPR027417">
    <property type="entry name" value="P-loop_NTPase"/>
</dbReference>
<reference evidence="7 9" key="1">
    <citation type="journal article" date="2015" name="Genome Announc.">
        <title>Draft Genome Sequence of a Heterotrophic Facultative Anaerobic Thermophilic Bacterium, Ardenticatena maritima Strain 110ST.</title>
        <authorList>
            <person name="Kawaichi S."/>
            <person name="Yoshida T."/>
            <person name="Sako Y."/>
            <person name="Nakamura R."/>
        </authorList>
    </citation>
    <scope>NUCLEOTIDE SEQUENCE [LARGE SCALE GENOMIC DNA]</scope>
    <source>
        <strain evidence="7 9">110S</strain>
    </source>
</reference>
<organism evidence="7 9">
    <name type="scientific">Ardenticatena maritima</name>
    <dbReference type="NCBI Taxonomy" id="872965"/>
    <lineage>
        <taxon>Bacteria</taxon>
        <taxon>Bacillati</taxon>
        <taxon>Chloroflexota</taxon>
        <taxon>Ardenticatenia</taxon>
        <taxon>Ardenticatenales</taxon>
        <taxon>Ardenticatenaceae</taxon>
        <taxon>Ardenticatena</taxon>
    </lineage>
</organism>
<dbReference type="SMART" id="SM00382">
    <property type="entry name" value="AAA"/>
    <property type="match status" value="1"/>
</dbReference>
<keyword evidence="7" id="KW-0808">Transferase</keyword>
<reference evidence="9" key="3">
    <citation type="submission" date="2015-08" db="EMBL/GenBank/DDBJ databases">
        <title>Draft Genome Sequence of a Heterotrophic Facultative Anaerobic Bacterium Ardenticatena maritima Strain 110S.</title>
        <authorList>
            <person name="Kawaichi S."/>
            <person name="Yoshida T."/>
            <person name="Sako Y."/>
            <person name="Nakamura R."/>
        </authorList>
    </citation>
    <scope>NUCLEOTIDE SEQUENCE [LARGE SCALE GENOMIC DNA]</scope>
    <source>
        <strain evidence="9">110S</strain>
    </source>
</reference>
<keyword evidence="3" id="KW-0378">Hydrolase</keyword>
<keyword evidence="2" id="KW-0547">Nucleotide-binding</keyword>
<dbReference type="GO" id="GO:0003924">
    <property type="term" value="F:GTPase activity"/>
    <property type="evidence" value="ECO:0007669"/>
    <property type="project" value="InterPro"/>
</dbReference>
<evidence type="ECO:0000313" key="7">
    <source>
        <dbReference type="EMBL" id="GAP63482.1"/>
    </source>
</evidence>
<dbReference type="SUPFAM" id="SSF52540">
    <property type="entry name" value="P-loop containing nucleoside triphosphate hydrolases"/>
    <property type="match status" value="1"/>
</dbReference>
<accession>A0A0M8K9H3</accession>
<dbReference type="Gene3D" id="3.40.50.300">
    <property type="entry name" value="P-loop containing nucleotide triphosphate hydrolases"/>
    <property type="match status" value="1"/>
</dbReference>
<dbReference type="Proteomes" id="UP000050502">
    <property type="component" value="Unassembled WGS sequence"/>
</dbReference>
<sequence>MSTPPQEAVELVERLLAGDRRALARAITRVENGGAVGEAILAQLYPRTGQAHIVGVTGPPGAGKSTLVNALTKEFRARDKRVAIVAIDPTSPFSGGALLGDRIRMRDHTGDAGVFIRSMATRGSLGGLARATGDVVSVLDAAGFDIIFIETVGAGQVEVDIAREAHTTIVIEVPGLGDDVQSIKAGLLEIADIFVVNKADHPDAVRVMRTLRMMLDLGHPRSDWKIPILPTVATRGEGVAEVADAIEAHRRYLEESGEWQTRVRIRAENEFERILRRELVARLRRQLPPGEYERTLDEITRRGIDPYTAAHRLLEG</sequence>
<dbReference type="InParanoid" id="A0A0M8K9H3"/>
<feature type="domain" description="AAA+ ATPase" evidence="6">
    <location>
        <begin position="50"/>
        <end position="221"/>
    </location>
</feature>
<dbReference type="OrthoDB" id="9778292at2"/>